<feature type="compositionally biased region" description="Polar residues" evidence="1">
    <location>
        <begin position="314"/>
        <end position="325"/>
    </location>
</feature>
<evidence type="ECO:0000313" key="2">
    <source>
        <dbReference type="EMBL" id="MDP9893425.1"/>
    </source>
</evidence>
<organism evidence="2 3">
    <name type="scientific">Variovorax boronicumulans</name>
    <dbReference type="NCBI Taxonomy" id="436515"/>
    <lineage>
        <taxon>Bacteria</taxon>
        <taxon>Pseudomonadati</taxon>
        <taxon>Pseudomonadota</taxon>
        <taxon>Betaproteobacteria</taxon>
        <taxon>Burkholderiales</taxon>
        <taxon>Comamonadaceae</taxon>
        <taxon>Variovorax</taxon>
    </lineage>
</organism>
<gene>
    <name evidence="2" type="ORF">J2W31_002540</name>
</gene>
<dbReference type="RefSeq" id="WP_307684978.1">
    <property type="nucleotide sequence ID" value="NZ_JAUSRD010000005.1"/>
</dbReference>
<feature type="compositionally biased region" description="Low complexity" evidence="1">
    <location>
        <begin position="261"/>
        <end position="274"/>
    </location>
</feature>
<reference evidence="2" key="1">
    <citation type="submission" date="2023-07" db="EMBL/GenBank/DDBJ databases">
        <title>Sorghum-associated microbial communities from plants grown in Nebraska, USA.</title>
        <authorList>
            <person name="Schachtman D."/>
        </authorList>
    </citation>
    <scope>NUCLEOTIDE SEQUENCE</scope>
    <source>
        <strain evidence="2">DS3754</strain>
    </source>
</reference>
<dbReference type="Proteomes" id="UP001242045">
    <property type="component" value="Unassembled WGS sequence"/>
</dbReference>
<comment type="caution">
    <text evidence="2">The sequence shown here is derived from an EMBL/GenBank/DDBJ whole genome shotgun (WGS) entry which is preliminary data.</text>
</comment>
<feature type="compositionally biased region" description="Gly residues" evidence="1">
    <location>
        <begin position="335"/>
        <end position="346"/>
    </location>
</feature>
<dbReference type="AlphaFoldDB" id="A0AAW8CSY3"/>
<proteinExistence type="predicted"/>
<accession>A0AAW8CSY3</accession>
<name>A0AAW8CSY3_9BURK</name>
<sequence>MSIARSASSLQLARETRERFVLATEGAIVPLARAIRDRLTQLASEVSNARAMQEYRDDFVAFQGQATQWVTLSQASWRKALGAAAPTGGLTTFPTALRLELIGDEVVETNILASRLAQVIHDKASFELSDLRLRIQHLEGTSELDSKDVLKPETLARLLVEQWLAAGLSRELWARVQDTVQQQLIDVIVKAYESANAYLIANGVMQEIDLKSFVRRTGNAAGAGNSAGFNTSFAGGVASATAPMDGGGGGGSQQRPGYGTQAPQHSHQSQPQASVPMPAGTSTIGGSPLMMARQRAQTALLSLKRFVTGRIGSDTTTTVPAQNSITGTSPAGRTTGPGGGTPGTGGNTAPRQFSRTFAGAIAEAEVAYRMAATQYMDASGEQATVIQQTAVDLRRRSTELKKRAPTTADKATVEIVALMFQAILAEERIPFSARVWFARLQMPVLRVAIAEPEFFGTLQHPARMLIDRMGSCVMGFDAAAITGSALEGEIRRVVQVIEQYPETGQRVFKLVFDEFVAFLNRYLTQSDTTQRVMSVAQQVEQKETMAIQYTIELRKMLNDMPVRDEIREFLFKVWAEVLAIAALRYGAQGEQTVMLKRVASELVWAASAKPNRTDRARVIQDLPQLLQRLRQGMALLGIVDEPQEAHIKTIGATLSDAFLSKTEAIPQAKIEAMAERLAHLEDFVSDIGGTADLPLDAHSIELLLGVDAASIEVVPDAAGVQVPEDMLAWAHELQVGNWFMLDHNDRVSQVQFVWRSDRKQLHLFATADGRSFLIQAGRLATYLQAGLLVPAEEETLTVRATREALAKLDANPERLLN</sequence>
<dbReference type="EMBL" id="JAUSRD010000005">
    <property type="protein sequence ID" value="MDP9893425.1"/>
    <property type="molecule type" value="Genomic_DNA"/>
</dbReference>
<evidence type="ECO:0000256" key="1">
    <source>
        <dbReference type="SAM" id="MobiDB-lite"/>
    </source>
</evidence>
<protein>
    <recommendedName>
        <fullName evidence="4">DUF1631 domain-containing protein</fullName>
    </recommendedName>
</protein>
<feature type="region of interest" description="Disordered" evidence="1">
    <location>
        <begin position="240"/>
        <end position="281"/>
    </location>
</feature>
<dbReference type="InterPro" id="IPR012434">
    <property type="entry name" value="DUF1631"/>
</dbReference>
<dbReference type="Pfam" id="PF07793">
    <property type="entry name" value="DUF1631"/>
    <property type="match status" value="1"/>
</dbReference>
<feature type="region of interest" description="Disordered" evidence="1">
    <location>
        <begin position="314"/>
        <end position="349"/>
    </location>
</feature>
<evidence type="ECO:0000313" key="3">
    <source>
        <dbReference type="Proteomes" id="UP001242045"/>
    </source>
</evidence>
<evidence type="ECO:0008006" key="4">
    <source>
        <dbReference type="Google" id="ProtNLM"/>
    </source>
</evidence>